<reference evidence="3 4" key="1">
    <citation type="journal article" date="2019" name="Front. Genet.">
        <title>Whole-Genome Sequencing of the Opportunistic Yeast Pathogen Candida inconspicua Uncovers Its Hybrid Origin.</title>
        <authorList>
            <person name="Mixao V."/>
            <person name="Hansen A.P."/>
            <person name="Saus E."/>
            <person name="Boekhout T."/>
            <person name="Lass-Florl C."/>
            <person name="Gabaldon T."/>
        </authorList>
    </citation>
    <scope>NUCLEOTIDE SEQUENCE [LARGE SCALE GENOMIC DNA]</scope>
    <source>
        <strain evidence="3 4">CBS 180</strain>
    </source>
</reference>
<feature type="compositionally biased region" description="Basic and acidic residues" evidence="1">
    <location>
        <begin position="290"/>
        <end position="315"/>
    </location>
</feature>
<evidence type="ECO:0000259" key="2">
    <source>
        <dbReference type="PROSITE" id="PS50878"/>
    </source>
</evidence>
<evidence type="ECO:0000313" key="4">
    <source>
        <dbReference type="Proteomes" id="UP000307173"/>
    </source>
</evidence>
<gene>
    <name evidence="3" type="ORF">CANINC_000993</name>
</gene>
<keyword evidence="4" id="KW-1185">Reference proteome</keyword>
<dbReference type="AlphaFoldDB" id="A0A4T0X5Z2"/>
<dbReference type="InterPro" id="IPR000477">
    <property type="entry name" value="RT_dom"/>
</dbReference>
<evidence type="ECO:0000313" key="3">
    <source>
        <dbReference type="EMBL" id="TID30422.1"/>
    </source>
</evidence>
<feature type="non-terminal residue" evidence="3">
    <location>
        <position position="1"/>
    </location>
</feature>
<dbReference type="STRING" id="52247.A0A4T0X5Z2"/>
<dbReference type="PANTHER" id="PTHR31635">
    <property type="entry name" value="REVERSE TRANSCRIPTASE DOMAIN-CONTAINING PROTEIN-RELATED"/>
    <property type="match status" value="1"/>
</dbReference>
<dbReference type="OrthoDB" id="9524985at2759"/>
<dbReference type="PROSITE" id="PS50878">
    <property type="entry name" value="RT_POL"/>
    <property type="match status" value="1"/>
</dbReference>
<feature type="region of interest" description="Disordered" evidence="1">
    <location>
        <begin position="277"/>
        <end position="315"/>
    </location>
</feature>
<name>A0A4T0X5Z2_9ASCO</name>
<protein>
    <recommendedName>
        <fullName evidence="2">Reverse transcriptase domain-containing protein</fullName>
    </recommendedName>
</protein>
<evidence type="ECO:0000256" key="1">
    <source>
        <dbReference type="SAM" id="MobiDB-lite"/>
    </source>
</evidence>
<accession>A0A4T0X5Z2</accession>
<feature type="domain" description="Reverse transcriptase" evidence="2">
    <location>
        <begin position="1"/>
        <end position="102"/>
    </location>
</feature>
<dbReference type="InterPro" id="IPR043502">
    <property type="entry name" value="DNA/RNA_pol_sf"/>
</dbReference>
<proteinExistence type="predicted"/>
<dbReference type="PANTHER" id="PTHR31635:SF196">
    <property type="entry name" value="REVERSE TRANSCRIPTASE DOMAIN-CONTAINING PROTEIN-RELATED"/>
    <property type="match status" value="1"/>
</dbReference>
<dbReference type="SUPFAM" id="SSF56672">
    <property type="entry name" value="DNA/RNA polymerases"/>
    <property type="match status" value="1"/>
</dbReference>
<dbReference type="Proteomes" id="UP000307173">
    <property type="component" value="Unassembled WGS sequence"/>
</dbReference>
<comment type="caution">
    <text evidence="3">The sequence shown here is derived from an EMBL/GenBank/DDBJ whole genome shotgun (WGS) entry which is preliminary data.</text>
</comment>
<dbReference type="EMBL" id="SELW01000144">
    <property type="protein sequence ID" value="TID30422.1"/>
    <property type="molecule type" value="Genomic_DNA"/>
</dbReference>
<sequence length="315" mass="36723">LEVLASAIRQQKEIKGIKIGKDEVKLLLFADDMILCMENPIDSTKSLLELIHEFSKVAGYKINVQKSVAFLYTNNEATERQMKKLIPFTIAPRSIKYLGINLTKDVKDLYAENYRKLMKEIEEDIKKWKDIPCSWIGRINIVKMSILPKAIYTFNAIPIKIAPAFFSKLEQAILKFVWNHKRPRIAKVTLKKEAKVGGITIPDFSLYYKAVIIKTVWYWLKNRHSDQWNTIENPEMDPERYGQLIFDKAGKNIQWKKRQSLQQMVLGKLDSNMQKNETGPLSYTIHKNKLKMDERPKCETGNHQNPRGESRKRPL</sequence>
<organism evidence="3 4">
    <name type="scientific">Pichia inconspicua</name>
    <dbReference type="NCBI Taxonomy" id="52247"/>
    <lineage>
        <taxon>Eukaryota</taxon>
        <taxon>Fungi</taxon>
        <taxon>Dikarya</taxon>
        <taxon>Ascomycota</taxon>
        <taxon>Saccharomycotina</taxon>
        <taxon>Pichiomycetes</taxon>
        <taxon>Pichiales</taxon>
        <taxon>Pichiaceae</taxon>
        <taxon>Pichia</taxon>
    </lineage>
</organism>
<dbReference type="Pfam" id="PF00078">
    <property type="entry name" value="RVT_1"/>
    <property type="match status" value="1"/>
</dbReference>